<feature type="region of interest" description="Disordered" evidence="2">
    <location>
        <begin position="632"/>
        <end position="709"/>
    </location>
</feature>
<feature type="coiled-coil region" evidence="1">
    <location>
        <begin position="568"/>
        <end position="623"/>
    </location>
</feature>
<evidence type="ECO:0000256" key="1">
    <source>
        <dbReference type="SAM" id="Coils"/>
    </source>
</evidence>
<feature type="compositionally biased region" description="Low complexity" evidence="2">
    <location>
        <begin position="323"/>
        <end position="334"/>
    </location>
</feature>
<feature type="compositionally biased region" description="Basic and acidic residues" evidence="2">
    <location>
        <begin position="867"/>
        <end position="877"/>
    </location>
</feature>
<keyword evidence="3" id="KW-0812">Transmembrane</keyword>
<feature type="compositionally biased region" description="Low complexity" evidence="2">
    <location>
        <begin position="680"/>
        <end position="691"/>
    </location>
</feature>
<reference evidence="4 5" key="1">
    <citation type="journal article" date="2015" name="Front. Microbiol.">
        <title>Genome sequence of the plant growth promoting endophytic yeast Rhodotorula graminis WP1.</title>
        <authorList>
            <person name="Firrincieli A."/>
            <person name="Otillar R."/>
            <person name="Salamov A."/>
            <person name="Schmutz J."/>
            <person name="Khan Z."/>
            <person name="Redman R.S."/>
            <person name="Fleck N.D."/>
            <person name="Lindquist E."/>
            <person name="Grigoriev I.V."/>
            <person name="Doty S.L."/>
        </authorList>
    </citation>
    <scope>NUCLEOTIDE SEQUENCE [LARGE SCALE GENOMIC DNA]</scope>
    <source>
        <strain evidence="4 5">WP1</strain>
    </source>
</reference>
<feature type="region of interest" description="Disordered" evidence="2">
    <location>
        <begin position="916"/>
        <end position="937"/>
    </location>
</feature>
<feature type="compositionally biased region" description="Polar residues" evidence="2">
    <location>
        <begin position="229"/>
        <end position="257"/>
    </location>
</feature>
<protein>
    <submittedName>
        <fullName evidence="4">Uncharacterized protein</fullName>
    </submittedName>
</protein>
<dbReference type="GeneID" id="28974445"/>
<accession>A0A194S8B8</accession>
<dbReference type="RefSeq" id="XP_018272886.1">
    <property type="nucleotide sequence ID" value="XM_018413997.1"/>
</dbReference>
<keyword evidence="3" id="KW-0472">Membrane</keyword>
<name>A0A194S8B8_RHOGW</name>
<feature type="transmembrane region" description="Helical" evidence="3">
    <location>
        <begin position="978"/>
        <end position="997"/>
    </location>
</feature>
<keyword evidence="3" id="KW-1133">Transmembrane helix</keyword>
<feature type="region of interest" description="Disordered" evidence="2">
    <location>
        <begin position="1"/>
        <end position="114"/>
    </location>
</feature>
<feature type="region of interest" description="Disordered" evidence="2">
    <location>
        <begin position="462"/>
        <end position="492"/>
    </location>
</feature>
<keyword evidence="1" id="KW-0175">Coiled coil</keyword>
<dbReference type="EMBL" id="KQ474075">
    <property type="protein sequence ID" value="KPV76837.1"/>
    <property type="molecule type" value="Genomic_DNA"/>
</dbReference>
<keyword evidence="5" id="KW-1185">Reference proteome</keyword>
<evidence type="ECO:0000313" key="5">
    <source>
        <dbReference type="Proteomes" id="UP000053890"/>
    </source>
</evidence>
<evidence type="ECO:0000256" key="3">
    <source>
        <dbReference type="SAM" id="Phobius"/>
    </source>
</evidence>
<feature type="region of interest" description="Disordered" evidence="2">
    <location>
        <begin position="809"/>
        <end position="886"/>
    </location>
</feature>
<gene>
    <name evidence="4" type="ORF">RHOBADRAFT_42049</name>
</gene>
<feature type="coiled-coil region" evidence="1">
    <location>
        <begin position="388"/>
        <end position="429"/>
    </location>
</feature>
<dbReference type="OMA" id="NSITHEW"/>
<dbReference type="Proteomes" id="UP000053890">
    <property type="component" value="Unassembled WGS sequence"/>
</dbReference>
<evidence type="ECO:0000256" key="2">
    <source>
        <dbReference type="SAM" id="MobiDB-lite"/>
    </source>
</evidence>
<feature type="region of interest" description="Disordered" evidence="2">
    <location>
        <begin position="322"/>
        <end position="350"/>
    </location>
</feature>
<feature type="region of interest" description="Disordered" evidence="2">
    <location>
        <begin position="225"/>
        <end position="291"/>
    </location>
</feature>
<evidence type="ECO:0000313" key="4">
    <source>
        <dbReference type="EMBL" id="KPV76837.1"/>
    </source>
</evidence>
<sequence length="1014" mass="110483">MQPPLSARPRPPARRTTSKSTFTALPTPSTPRRRRSQLESSTIDAGAGRDDDSWGRASGHRVSLGSTSSSAHPRPAHQARPSLASSWSEARGEATLDELEGPSSSPPSTPVHSHALVSKLSNPSILPVPFPAAAVDDPFAAAASLAPPATAPQLDLALGDSTGLGIDEGDTTIDIDALRGLSREELARMLQEADRIIRDKEQELSTFTAAGEELLNEFNSLRQRHESLSGRTTATSVRASPQRSSRKSTISAATSSPVADGKRRPQSWRTSLGLPPPASTPGEATSTPMAVRRDRLSSAASYRMRDASSDISPSATFRFRAASSVTPEVSPTSTRRGAPAGQGRSPINGNKALLSPGAAAHDLASLSQVNYALTLQLSDLHAGVEETEREGRKRLRKLERELQAVREDLERAEQRNALLETEVELVKERENELARSTRVGPTPRKPAVTPLALNQYDEASAFDWRVRPTPRPDSLGDDAEIDQDNSSPARNFGPPALLGKTLASNAIFAHQPTSPPATTFPFLAIDDNDDFLGTSFALPTRRETVVRSVSTSSLAPLPLPMQLDPSLERQADELVDQLIHKIDELEKTNLDIALEREQMEHRLAMAQEEVDEWKERCDELVEGNAVGRLEWDGPKGAITWHSDDDADADTDNPRRAARPVQGHRITRRSRLLTQTANTPTSFSSGLFSGSTSDRDSASPDTSPVFSKRTLEHELGDDFEPERHHESFARDVDSLSSVVVRSGRPRARRSRHLADLYGPPSSDVPVTTADDLLPAGSLRWAGPPEAETYAKLEQAADALVPAWADDDYLAASSSSRRGERRRLGDAGLWDEPGVRSRRAKGGKPSEGRAKGKGRGKGRAASVSAVGHQSEHEARDDGARQSASQTRRRLALRRLGREASTRTGLEVVHLAHADTDDYRRDRNDDVPSSDESDISSAYDELDHPLTRTADYYPVALRSRYHPRMLATMMTDSAVQHLVRLVTWIQFLVVLGMALGFALWQGPKKTLGLVDGRRRLR</sequence>
<proteinExistence type="predicted"/>
<dbReference type="OrthoDB" id="2670688at2759"/>
<dbReference type="AlphaFoldDB" id="A0A194S8B8"/>
<organism evidence="4 5">
    <name type="scientific">Rhodotorula graminis (strain WP1)</name>
    <dbReference type="NCBI Taxonomy" id="578459"/>
    <lineage>
        <taxon>Eukaryota</taxon>
        <taxon>Fungi</taxon>
        <taxon>Dikarya</taxon>
        <taxon>Basidiomycota</taxon>
        <taxon>Pucciniomycotina</taxon>
        <taxon>Microbotryomycetes</taxon>
        <taxon>Sporidiobolales</taxon>
        <taxon>Sporidiobolaceae</taxon>
        <taxon>Rhodotorula</taxon>
    </lineage>
</organism>